<dbReference type="InterPro" id="IPR035906">
    <property type="entry name" value="MetI-like_sf"/>
</dbReference>
<comment type="subcellular location">
    <subcellularLocation>
        <location evidence="1 7">Cell membrane</location>
        <topology evidence="1 7">Multi-pass membrane protein</topology>
    </subcellularLocation>
</comment>
<feature type="transmembrane region" description="Helical" evidence="7">
    <location>
        <begin position="90"/>
        <end position="114"/>
    </location>
</feature>
<comment type="similarity">
    <text evidence="7">Belongs to the binding-protein-dependent transport system permease family.</text>
</comment>
<feature type="transmembrane region" description="Helical" evidence="7">
    <location>
        <begin position="173"/>
        <end position="196"/>
    </location>
</feature>
<proteinExistence type="inferred from homology"/>
<keyword evidence="6 7" id="KW-0472">Membrane</keyword>
<dbReference type="PANTHER" id="PTHR30193">
    <property type="entry name" value="ABC TRANSPORTER PERMEASE PROTEIN"/>
    <property type="match status" value="1"/>
</dbReference>
<dbReference type="Pfam" id="PF00528">
    <property type="entry name" value="BPD_transp_1"/>
    <property type="match status" value="1"/>
</dbReference>
<name>A0ABT6TCS6_9BACL</name>
<keyword evidence="10" id="KW-1185">Reference proteome</keyword>
<dbReference type="InterPro" id="IPR051393">
    <property type="entry name" value="ABC_transporter_permease"/>
</dbReference>
<evidence type="ECO:0000256" key="5">
    <source>
        <dbReference type="ARBA" id="ARBA00022989"/>
    </source>
</evidence>
<keyword evidence="2 7" id="KW-0813">Transport</keyword>
<keyword evidence="4 7" id="KW-0812">Transmembrane</keyword>
<evidence type="ECO:0000256" key="3">
    <source>
        <dbReference type="ARBA" id="ARBA00022475"/>
    </source>
</evidence>
<accession>A0ABT6TCS6</accession>
<evidence type="ECO:0000256" key="6">
    <source>
        <dbReference type="ARBA" id="ARBA00023136"/>
    </source>
</evidence>
<feature type="transmembrane region" description="Helical" evidence="7">
    <location>
        <begin position="225"/>
        <end position="245"/>
    </location>
</feature>
<dbReference type="SUPFAM" id="SSF161098">
    <property type="entry name" value="MetI-like"/>
    <property type="match status" value="1"/>
</dbReference>
<feature type="transmembrane region" description="Helical" evidence="7">
    <location>
        <begin position="26"/>
        <end position="53"/>
    </location>
</feature>
<protein>
    <submittedName>
        <fullName evidence="9">ABC transporter permease subunit</fullName>
    </submittedName>
</protein>
<evidence type="ECO:0000256" key="1">
    <source>
        <dbReference type="ARBA" id="ARBA00004651"/>
    </source>
</evidence>
<evidence type="ECO:0000313" key="10">
    <source>
        <dbReference type="Proteomes" id="UP001161691"/>
    </source>
</evidence>
<feature type="domain" description="ABC transmembrane type-1" evidence="8">
    <location>
        <begin position="86"/>
        <end position="303"/>
    </location>
</feature>
<evidence type="ECO:0000259" key="8">
    <source>
        <dbReference type="PROSITE" id="PS50928"/>
    </source>
</evidence>
<dbReference type="EMBL" id="JAGRPV010000001">
    <property type="protein sequence ID" value="MDI4644480.1"/>
    <property type="molecule type" value="Genomic_DNA"/>
</dbReference>
<sequence length="317" mass="35916">MKSVRIQGSRRTSRSSFIVTLKRNKWLLLLAAPATIAVILFSYLPMFGVVLAFKRYNFTDGIFGSPWSGFDNFKYLFATRDAFNSTINTVYLNALFIVFSLLGSIVVALLMMEVRNKWLVKSYQSVLFFPYFISWVIVGYFAYALLNYDTGTVNRLLEAAGLDAVQWYTKPQYWPAILVLVYVWKNVGYFSLIYLAGMLGIDKEYYEAATMDGATRLQQIRKITLPLLVPLITIMVLMQVGRIFFADFGLFFNVTQNSGALYSTTDVIDTYVFRTFRVLGDAGMATAAGLYQAICGLILVCISNWLVKKVNPDNALF</sequence>
<evidence type="ECO:0000256" key="4">
    <source>
        <dbReference type="ARBA" id="ARBA00022692"/>
    </source>
</evidence>
<feature type="transmembrane region" description="Helical" evidence="7">
    <location>
        <begin position="289"/>
        <end position="307"/>
    </location>
</feature>
<dbReference type="CDD" id="cd06261">
    <property type="entry name" value="TM_PBP2"/>
    <property type="match status" value="1"/>
</dbReference>
<reference evidence="9" key="1">
    <citation type="submission" date="2023-04" db="EMBL/GenBank/DDBJ databases">
        <title>Comparative genomic analysis of Cohnella hashimotonis sp. nov., isolated from the International Space Station.</title>
        <authorList>
            <person name="Venkateswaran K."/>
            <person name="Simpson A."/>
        </authorList>
    </citation>
    <scope>NUCLEOTIDE SEQUENCE</scope>
    <source>
        <strain evidence="9">F6_2S_P_1</strain>
    </source>
</reference>
<dbReference type="Gene3D" id="1.10.3720.10">
    <property type="entry name" value="MetI-like"/>
    <property type="match status" value="1"/>
</dbReference>
<gene>
    <name evidence="9" type="ORF">KB449_05870</name>
</gene>
<dbReference type="Proteomes" id="UP001161691">
    <property type="component" value="Unassembled WGS sequence"/>
</dbReference>
<keyword evidence="5 7" id="KW-1133">Transmembrane helix</keyword>
<evidence type="ECO:0000313" key="9">
    <source>
        <dbReference type="EMBL" id="MDI4644480.1"/>
    </source>
</evidence>
<dbReference type="PROSITE" id="PS50928">
    <property type="entry name" value="ABC_TM1"/>
    <property type="match status" value="1"/>
</dbReference>
<organism evidence="9 10">
    <name type="scientific">Cohnella hashimotonis</name>
    <dbReference type="NCBI Taxonomy" id="2826895"/>
    <lineage>
        <taxon>Bacteria</taxon>
        <taxon>Bacillati</taxon>
        <taxon>Bacillota</taxon>
        <taxon>Bacilli</taxon>
        <taxon>Bacillales</taxon>
        <taxon>Paenibacillaceae</taxon>
        <taxon>Cohnella</taxon>
    </lineage>
</organism>
<evidence type="ECO:0000256" key="2">
    <source>
        <dbReference type="ARBA" id="ARBA00022448"/>
    </source>
</evidence>
<dbReference type="PANTHER" id="PTHR30193:SF44">
    <property type="entry name" value="LACTOSE TRANSPORT SYSTEM PERMEASE PROTEIN LACF"/>
    <property type="match status" value="1"/>
</dbReference>
<dbReference type="RefSeq" id="WP_282907480.1">
    <property type="nucleotide sequence ID" value="NZ_JAGRPV010000001.1"/>
</dbReference>
<comment type="caution">
    <text evidence="9">The sequence shown here is derived from an EMBL/GenBank/DDBJ whole genome shotgun (WGS) entry which is preliminary data.</text>
</comment>
<dbReference type="InterPro" id="IPR000515">
    <property type="entry name" value="MetI-like"/>
</dbReference>
<evidence type="ECO:0000256" key="7">
    <source>
        <dbReference type="RuleBase" id="RU363032"/>
    </source>
</evidence>
<keyword evidence="3" id="KW-1003">Cell membrane</keyword>
<feature type="transmembrane region" description="Helical" evidence="7">
    <location>
        <begin position="126"/>
        <end position="146"/>
    </location>
</feature>